<evidence type="ECO:0000313" key="6">
    <source>
        <dbReference type="Proteomes" id="UP001260872"/>
    </source>
</evidence>
<organism evidence="5 6">
    <name type="scientific">Nesterenkonia flava</name>
    <dbReference type="NCBI Taxonomy" id="469799"/>
    <lineage>
        <taxon>Bacteria</taxon>
        <taxon>Bacillati</taxon>
        <taxon>Actinomycetota</taxon>
        <taxon>Actinomycetes</taxon>
        <taxon>Micrococcales</taxon>
        <taxon>Micrococcaceae</taxon>
        <taxon>Nesterenkonia</taxon>
    </lineage>
</organism>
<comment type="similarity">
    <text evidence="1">Belongs to the intradiol ring-cleavage dioxygenase family.</text>
</comment>
<dbReference type="Pfam" id="PF00775">
    <property type="entry name" value="Dioxygenase_C"/>
    <property type="match status" value="1"/>
</dbReference>
<dbReference type="InterPro" id="IPR015889">
    <property type="entry name" value="Intradiol_dOase_core"/>
</dbReference>
<dbReference type="NCBIfam" id="TIGR02423">
    <property type="entry name" value="protocat_alph"/>
    <property type="match status" value="1"/>
</dbReference>
<dbReference type="Gene3D" id="2.60.130.10">
    <property type="entry name" value="Aromatic compound dioxygenase"/>
    <property type="match status" value="1"/>
</dbReference>
<keyword evidence="6" id="KW-1185">Reference proteome</keyword>
<reference evidence="6" key="1">
    <citation type="submission" date="2023-07" db="EMBL/GenBank/DDBJ databases">
        <title>Description of three actinobacteria isolated from air of manufacturing shop in a pharmaceutical factory.</title>
        <authorList>
            <person name="Zhang D.-F."/>
        </authorList>
    </citation>
    <scope>NUCLEOTIDE SEQUENCE [LARGE SCALE GENOMIC DNA]</scope>
    <source>
        <strain evidence="6">CCTCC AB 207010</strain>
    </source>
</reference>
<dbReference type="InterPro" id="IPR000627">
    <property type="entry name" value="Intradiol_dOase_C"/>
</dbReference>
<dbReference type="GO" id="GO:0018578">
    <property type="term" value="F:protocatechuate 3,4-dioxygenase activity"/>
    <property type="evidence" value="ECO:0007669"/>
    <property type="project" value="UniProtKB-EC"/>
</dbReference>
<dbReference type="SUPFAM" id="SSF49482">
    <property type="entry name" value="Aromatic compound dioxygenase"/>
    <property type="match status" value="1"/>
</dbReference>
<proteinExistence type="inferred from homology"/>
<evidence type="ECO:0000256" key="2">
    <source>
        <dbReference type="ARBA" id="ARBA00022964"/>
    </source>
</evidence>
<gene>
    <name evidence="5" type="primary">pcaG</name>
    <name evidence="5" type="ORF">RH857_00290</name>
</gene>
<dbReference type="PANTHER" id="PTHR33711">
    <property type="entry name" value="DIOXYGENASE, PUTATIVE (AFU_ORTHOLOGUE AFUA_2G02910)-RELATED"/>
    <property type="match status" value="1"/>
</dbReference>
<evidence type="ECO:0000256" key="3">
    <source>
        <dbReference type="ARBA" id="ARBA00023002"/>
    </source>
</evidence>
<feature type="domain" description="Intradiol ring-cleavage dioxygenases" evidence="4">
    <location>
        <begin position="40"/>
        <end position="107"/>
    </location>
</feature>
<sequence length="188" mass="20923">MTRTTALPPTPGQTVGPFYGYALPFEGGPELIRPSDPRAVRLYGTVRDAEGTPVPDALLEIWQPDDQGRISQETGSLHRDGYTFTGFGRAEVNRAGEYQFITLNPGATDEGKAPFILMTVFARGLLDRLFTRIYLPEHRQTVEEDPALSGLSAEDRHRLFAHRDEDGGLRFDVHLAGESQTVFFDYGH</sequence>
<evidence type="ECO:0000259" key="4">
    <source>
        <dbReference type="Pfam" id="PF00775"/>
    </source>
</evidence>
<dbReference type="InterPro" id="IPR012786">
    <property type="entry name" value="Protocat_dOase_a"/>
</dbReference>
<accession>A0ABU1FPK8</accession>
<dbReference type="EC" id="1.13.11.3" evidence="5"/>
<protein>
    <submittedName>
        <fullName evidence="5">Protocatechuate 3,4-dioxygenase subunit alpha</fullName>
        <ecNumber evidence="5">1.13.11.3</ecNumber>
    </submittedName>
</protein>
<keyword evidence="3 5" id="KW-0560">Oxidoreductase</keyword>
<evidence type="ECO:0000313" key="5">
    <source>
        <dbReference type="EMBL" id="MDR5710581.1"/>
    </source>
</evidence>
<dbReference type="Proteomes" id="UP001260872">
    <property type="component" value="Unassembled WGS sequence"/>
</dbReference>
<comment type="caution">
    <text evidence="5">The sequence shown here is derived from an EMBL/GenBank/DDBJ whole genome shotgun (WGS) entry which is preliminary data.</text>
</comment>
<dbReference type="PANTHER" id="PTHR33711:SF9">
    <property type="entry name" value="PROTOCATECHUATE 3,4-DIOXYGENASE ALPHA CHAIN"/>
    <property type="match status" value="1"/>
</dbReference>
<dbReference type="RefSeq" id="WP_310535972.1">
    <property type="nucleotide sequence ID" value="NZ_BAAAOC010000008.1"/>
</dbReference>
<keyword evidence="2" id="KW-0223">Dioxygenase</keyword>
<name>A0ABU1FPK8_9MICC</name>
<dbReference type="EMBL" id="JAVKGT010000001">
    <property type="protein sequence ID" value="MDR5710581.1"/>
    <property type="molecule type" value="Genomic_DNA"/>
</dbReference>
<dbReference type="InterPro" id="IPR050770">
    <property type="entry name" value="Intradiol_RC_Dioxygenase"/>
</dbReference>
<evidence type="ECO:0000256" key="1">
    <source>
        <dbReference type="ARBA" id="ARBA00007825"/>
    </source>
</evidence>